<evidence type="ECO:0000313" key="9">
    <source>
        <dbReference type="EMBL" id="QXX80653.1"/>
    </source>
</evidence>
<accession>A0ABX8T062</accession>
<dbReference type="InterPro" id="IPR007353">
    <property type="entry name" value="DUF421"/>
</dbReference>
<reference evidence="9 10" key="1">
    <citation type="submission" date="2020-02" db="EMBL/GenBank/DDBJ databases">
        <title>Partial ammonium oxidation to N2 by heterotrophic bacteria.</title>
        <authorList>
            <person name="Wu M."/>
        </authorList>
    </citation>
    <scope>NUCLEOTIDE SEQUENCE [LARGE SCALE GENOMIC DNA]</scope>
    <source>
        <strain evidence="9 10">HO-1</strain>
    </source>
</reference>
<evidence type="ECO:0000256" key="2">
    <source>
        <dbReference type="ARBA" id="ARBA00006448"/>
    </source>
</evidence>
<keyword evidence="6 7" id="KW-0472">Membrane</keyword>
<dbReference type="Gene3D" id="3.30.240.20">
    <property type="entry name" value="bsu07140 like domains"/>
    <property type="match status" value="1"/>
</dbReference>
<evidence type="ECO:0000256" key="4">
    <source>
        <dbReference type="ARBA" id="ARBA00022692"/>
    </source>
</evidence>
<dbReference type="PANTHER" id="PTHR34582">
    <property type="entry name" value="UPF0702 TRANSMEMBRANE PROTEIN YCAP"/>
    <property type="match status" value="1"/>
</dbReference>
<comment type="subcellular location">
    <subcellularLocation>
        <location evidence="1">Cell membrane</location>
        <topology evidence="1">Multi-pass membrane protein</topology>
    </subcellularLocation>
</comment>
<dbReference type="PANTHER" id="PTHR34582:SF6">
    <property type="entry name" value="UPF0702 TRANSMEMBRANE PROTEIN YCAP"/>
    <property type="match status" value="1"/>
</dbReference>
<dbReference type="Proteomes" id="UP000826050">
    <property type="component" value="Chromosome"/>
</dbReference>
<comment type="similarity">
    <text evidence="2">Belongs to the UPF0702 family.</text>
</comment>
<evidence type="ECO:0000256" key="1">
    <source>
        <dbReference type="ARBA" id="ARBA00004651"/>
    </source>
</evidence>
<evidence type="ECO:0000256" key="5">
    <source>
        <dbReference type="ARBA" id="ARBA00022989"/>
    </source>
</evidence>
<feature type="transmembrane region" description="Helical" evidence="7">
    <location>
        <begin position="20"/>
        <end position="38"/>
    </location>
</feature>
<evidence type="ECO:0000313" key="10">
    <source>
        <dbReference type="Proteomes" id="UP000826050"/>
    </source>
</evidence>
<keyword evidence="10" id="KW-1185">Reference proteome</keyword>
<gene>
    <name evidence="9" type="ORF">FE795_04290</name>
</gene>
<feature type="transmembrane region" description="Helical" evidence="7">
    <location>
        <begin position="45"/>
        <end position="63"/>
    </location>
</feature>
<evidence type="ECO:0000256" key="6">
    <source>
        <dbReference type="ARBA" id="ARBA00023136"/>
    </source>
</evidence>
<evidence type="ECO:0000259" key="8">
    <source>
        <dbReference type="Pfam" id="PF04239"/>
    </source>
</evidence>
<feature type="transmembrane region" description="Helical" evidence="7">
    <location>
        <begin position="75"/>
        <end position="93"/>
    </location>
</feature>
<keyword evidence="4 7" id="KW-0812">Transmembrane</keyword>
<keyword evidence="3" id="KW-1003">Cell membrane</keyword>
<organism evidence="9 10">
    <name type="scientific">Alcaligenes ammonioxydans</name>
    <dbReference type="NCBI Taxonomy" id="2582914"/>
    <lineage>
        <taxon>Bacteria</taxon>
        <taxon>Pseudomonadati</taxon>
        <taxon>Pseudomonadota</taxon>
        <taxon>Betaproteobacteria</taxon>
        <taxon>Burkholderiales</taxon>
        <taxon>Alcaligenaceae</taxon>
        <taxon>Alcaligenes</taxon>
    </lineage>
</organism>
<dbReference type="InterPro" id="IPR023090">
    <property type="entry name" value="UPF0702_alpha/beta_dom_sf"/>
</dbReference>
<dbReference type="EMBL" id="CP049362">
    <property type="protein sequence ID" value="QXX80653.1"/>
    <property type="molecule type" value="Genomic_DNA"/>
</dbReference>
<evidence type="ECO:0000256" key="7">
    <source>
        <dbReference type="SAM" id="Phobius"/>
    </source>
</evidence>
<keyword evidence="5 7" id="KW-1133">Transmembrane helix</keyword>
<dbReference type="Pfam" id="PF04239">
    <property type="entry name" value="DUF421"/>
    <property type="match status" value="1"/>
</dbReference>
<proteinExistence type="inferred from homology"/>
<feature type="domain" description="YetF C-terminal" evidence="8">
    <location>
        <begin position="96"/>
        <end position="162"/>
    </location>
</feature>
<evidence type="ECO:0000256" key="3">
    <source>
        <dbReference type="ARBA" id="ARBA00022475"/>
    </source>
</evidence>
<name>A0ABX8T062_9BURK</name>
<protein>
    <submittedName>
        <fullName evidence="9">DUF421 domain-containing protein</fullName>
    </submittedName>
</protein>
<sequence>MQAMGWSTVFAVEIPVMESVLRGTVVYFVLFILLRLAGRRELGSLGVADLLILLLIADASGNAMTGGSNSLTDGLLVAATIVGWGFVVDWLMYQFPALNKLVTPRKVCVVRDGQYQWRNMRREFVTRDEILSEMRLAGIKSLDEVCAAYIEPNGKLSFLKAEPTETGPG</sequence>